<name>A0ABN1MQ64_9FLAO</name>
<proteinExistence type="predicted"/>
<comment type="caution">
    <text evidence="1">The sequence shown here is derived from an EMBL/GenBank/DDBJ whole genome shotgun (WGS) entry which is preliminary data.</text>
</comment>
<accession>A0ABN1MQ64</accession>
<dbReference type="InterPro" id="IPR002816">
    <property type="entry name" value="TraB/PrgY/GumN_fam"/>
</dbReference>
<protein>
    <submittedName>
        <fullName evidence="1">TraB/GumN family protein</fullName>
    </submittedName>
</protein>
<organism evidence="1 2">
    <name type="scientific">Wandonia haliotis</name>
    <dbReference type="NCBI Taxonomy" id="574963"/>
    <lineage>
        <taxon>Bacteria</taxon>
        <taxon>Pseudomonadati</taxon>
        <taxon>Bacteroidota</taxon>
        <taxon>Flavobacteriia</taxon>
        <taxon>Flavobacteriales</taxon>
        <taxon>Crocinitomicaceae</taxon>
        <taxon>Wandonia</taxon>
    </lineage>
</organism>
<dbReference type="EMBL" id="BAAAFH010000011">
    <property type="protein sequence ID" value="GAA0875468.1"/>
    <property type="molecule type" value="Genomic_DNA"/>
</dbReference>
<evidence type="ECO:0000313" key="2">
    <source>
        <dbReference type="Proteomes" id="UP001501126"/>
    </source>
</evidence>
<evidence type="ECO:0000313" key="1">
    <source>
        <dbReference type="EMBL" id="GAA0875468.1"/>
    </source>
</evidence>
<dbReference type="Proteomes" id="UP001501126">
    <property type="component" value="Unassembled WGS sequence"/>
</dbReference>
<keyword evidence="2" id="KW-1185">Reference proteome</keyword>
<reference evidence="1 2" key="1">
    <citation type="journal article" date="2019" name="Int. J. Syst. Evol. Microbiol.">
        <title>The Global Catalogue of Microorganisms (GCM) 10K type strain sequencing project: providing services to taxonomists for standard genome sequencing and annotation.</title>
        <authorList>
            <consortium name="The Broad Institute Genomics Platform"/>
            <consortium name="The Broad Institute Genome Sequencing Center for Infectious Disease"/>
            <person name="Wu L."/>
            <person name="Ma J."/>
        </authorList>
    </citation>
    <scope>NUCLEOTIDE SEQUENCE [LARGE SCALE GENOMIC DNA]</scope>
    <source>
        <strain evidence="1 2">JCM 16083</strain>
    </source>
</reference>
<dbReference type="PROSITE" id="PS51257">
    <property type="entry name" value="PROKAR_LIPOPROTEIN"/>
    <property type="match status" value="1"/>
</dbReference>
<dbReference type="CDD" id="cd14789">
    <property type="entry name" value="Tiki"/>
    <property type="match status" value="1"/>
</dbReference>
<gene>
    <name evidence="1" type="ORF">GCM10009118_18770</name>
</gene>
<dbReference type="RefSeq" id="WP_343786988.1">
    <property type="nucleotide sequence ID" value="NZ_BAAAFH010000011.1"/>
</dbReference>
<dbReference type="PANTHER" id="PTHR40590:SF1">
    <property type="entry name" value="CYTOPLASMIC PROTEIN"/>
    <property type="match status" value="1"/>
</dbReference>
<dbReference type="PANTHER" id="PTHR40590">
    <property type="entry name" value="CYTOPLASMIC PROTEIN-RELATED"/>
    <property type="match status" value="1"/>
</dbReference>
<sequence length="294" mass="33637">MNRLPVVLAMLLPFLFSCGVEKQAEGTPESSLLWKIEKEGMTTDAYLYGTMHLINKEYFYFPEKLQNLVKKSDVLVMELGALPDYASAMSLMLLPEGESINDYFTEEQMELVYDFMESEMNMNKEAFDLAFGRMKPFIILQLVTSKQFSGETESFELSFTNLAKENEMEIIGLETVEQQLGFFDQIPQSGMGSMITQYFEEKDKMEEETEKLQKIYRAGNLDSLAVFMKETSQELLDFEDILLTNRNKAWIPEIEKIISEKNAFIAVGAAHLAGENGVIELLKKKGYTVQPILF</sequence>
<dbReference type="Pfam" id="PF01963">
    <property type="entry name" value="TraB_PrgY_gumN"/>
    <property type="match status" value="1"/>
</dbReference>
<dbReference type="InterPro" id="IPR047111">
    <property type="entry name" value="YbaP-like"/>
</dbReference>